<dbReference type="EMBL" id="BMOQ01000001">
    <property type="protein sequence ID" value="GGN06165.1"/>
    <property type="molecule type" value="Genomic_DNA"/>
</dbReference>
<accession>A0A830G6J7</accession>
<name>A0A830G6J7_9EURY</name>
<sequence>MLAEPRLDPIADGRLVVVGGDRDEVAGQRFEFVHASADGGERENSGGDERAVRESGVRTPVWGFLDTLIRHRRVGAGI</sequence>
<comment type="caution">
    <text evidence="1">The sequence shown here is derived from an EMBL/GenBank/DDBJ whole genome shotgun (WGS) entry which is preliminary data.</text>
</comment>
<protein>
    <submittedName>
        <fullName evidence="1">Uncharacterized protein</fullName>
    </submittedName>
</protein>
<proteinExistence type="predicted"/>
<evidence type="ECO:0000313" key="2">
    <source>
        <dbReference type="Proteomes" id="UP000608850"/>
    </source>
</evidence>
<dbReference type="AlphaFoldDB" id="A0A830G6J7"/>
<evidence type="ECO:0000313" key="1">
    <source>
        <dbReference type="EMBL" id="GGN06165.1"/>
    </source>
</evidence>
<dbReference type="Proteomes" id="UP000608850">
    <property type="component" value="Unassembled WGS sequence"/>
</dbReference>
<gene>
    <name evidence="1" type="ORF">GCM10009021_01360</name>
</gene>
<keyword evidence="2" id="KW-1185">Reference proteome</keyword>
<reference evidence="1 2" key="1">
    <citation type="journal article" date="2019" name="Int. J. Syst. Evol. Microbiol.">
        <title>The Global Catalogue of Microorganisms (GCM) 10K type strain sequencing project: providing services to taxonomists for standard genome sequencing and annotation.</title>
        <authorList>
            <consortium name="The Broad Institute Genomics Platform"/>
            <consortium name="The Broad Institute Genome Sequencing Center for Infectious Disease"/>
            <person name="Wu L."/>
            <person name="Ma J."/>
        </authorList>
    </citation>
    <scope>NUCLEOTIDE SEQUENCE [LARGE SCALE GENOMIC DNA]</scope>
    <source>
        <strain evidence="1 2">JCM 16331</strain>
    </source>
</reference>
<organism evidence="1 2">
    <name type="scientific">Halarchaeum nitratireducens</name>
    <dbReference type="NCBI Taxonomy" id="489913"/>
    <lineage>
        <taxon>Archaea</taxon>
        <taxon>Methanobacteriati</taxon>
        <taxon>Methanobacteriota</taxon>
        <taxon>Stenosarchaea group</taxon>
        <taxon>Halobacteria</taxon>
        <taxon>Halobacteriales</taxon>
        <taxon>Halobacteriaceae</taxon>
    </lineage>
</organism>